<evidence type="ECO:0000313" key="2">
    <source>
        <dbReference type="EMBL" id="GGG57846.1"/>
    </source>
</evidence>
<dbReference type="CDD" id="cd00063">
    <property type="entry name" value="FN3"/>
    <property type="match status" value="1"/>
</dbReference>
<dbReference type="Proteomes" id="UP000601361">
    <property type="component" value="Unassembled WGS sequence"/>
</dbReference>
<dbReference type="InterPro" id="IPR036116">
    <property type="entry name" value="FN3_sf"/>
</dbReference>
<dbReference type="Gene3D" id="2.60.40.10">
    <property type="entry name" value="Immunoglobulins"/>
    <property type="match status" value="2"/>
</dbReference>
<dbReference type="Pfam" id="PF18962">
    <property type="entry name" value="Por_Secre_tail"/>
    <property type="match status" value="1"/>
</dbReference>
<sequence length="880" mass="92251">MAALLSVGTLSAQAQFAYTTFNSAIGAGTYTDLASTGTAIATPNTDDANSAATPIGFSFQYNGQTFTDFVLNTNGYLKLGTTAPAAPYFYDGPQSPFKGPLDNNAEANLILPFNLDLEGSTAATPEYRVATTGTAPNRVCTIQWKNVSDKASGTVTKQYARANFQVKLYETTNQVVFFYGTFTANASTTDALRTAAVGLKGSGPAPGQTVTVLKRSTDAWNAASFLSGNYTGDVFNVRSSVRPASGLAYVFTAAQAKDASVQTIHTLGKLAVPFSLPHSVVAAVQNRGLDALTNLPVTLTVTGANTFTSTKTVVSLAPGAITTVTFDAYPTTLTQGTNNLTVSVANDDRNENNSLPYTQEVTAGTMAFIDPTKPLDSGIGAASAGFMFVAKHTTSQATFLNEVKVGFFTSASSSNYQVVVLSATAGGTPNAVLYSSPVLVRGTAATTATVPIPSIAVNGNYFIGIREQNTNPQLGYQLEVPLRANTFFYRFATGGWTEAGSAGLPLRLALEATVGAQLTCPIASGATFSNITSNSATITLTGVPASGTGYTIIYGTAGFNPASAGTSVTGTGPAITLTGLVSGAPYDVYIRSNCGTTEQSSLLGPLRFTTACPTNTTVASFPYSENFDALATGTRPCGYTVVDDNNDNNTWLLAPITNSTVGASAPNAMRYRYNLNRTSAANDWFFTPALAVRAGSQYQLTFKYKTLVDPADPTVEKLEVTYGTAATVAAQTTQLWKNEAIQNPTFASVGAGQVAVIKPAADGNIFVGFHAYSIADQYDIYVDDISISSTITASSEALMRAITMFPNPTAGELAIDVRGANTKGPLQVEVLNMLGQRVHTTSIRNNFENKVNLSNLANGMYIVKILAGNEYMVGNVTIQK</sequence>
<dbReference type="EMBL" id="BMGS01000012">
    <property type="protein sequence ID" value="GGG57846.1"/>
    <property type="molecule type" value="Genomic_DNA"/>
</dbReference>
<gene>
    <name evidence="2" type="ORF">GCM10011378_37380</name>
</gene>
<dbReference type="NCBIfam" id="TIGR04183">
    <property type="entry name" value="Por_Secre_tail"/>
    <property type="match status" value="1"/>
</dbReference>
<accession>A0ABQ1X3B6</accession>
<dbReference type="Gene3D" id="2.60.120.200">
    <property type="match status" value="1"/>
</dbReference>
<name>A0ABQ1X3B6_9BACT</name>
<dbReference type="InterPro" id="IPR011635">
    <property type="entry name" value="CARDB"/>
</dbReference>
<dbReference type="InterPro" id="IPR003961">
    <property type="entry name" value="FN3_dom"/>
</dbReference>
<dbReference type="PROSITE" id="PS50853">
    <property type="entry name" value="FN3"/>
    <property type="match status" value="1"/>
</dbReference>
<dbReference type="InterPro" id="IPR026444">
    <property type="entry name" value="Secre_tail"/>
</dbReference>
<evidence type="ECO:0000259" key="1">
    <source>
        <dbReference type="PROSITE" id="PS50853"/>
    </source>
</evidence>
<dbReference type="Pfam" id="PF07705">
    <property type="entry name" value="CARDB"/>
    <property type="match status" value="1"/>
</dbReference>
<proteinExistence type="predicted"/>
<dbReference type="InterPro" id="IPR013783">
    <property type="entry name" value="Ig-like_fold"/>
</dbReference>
<feature type="domain" description="Fibronectin type-III" evidence="1">
    <location>
        <begin position="522"/>
        <end position="613"/>
    </location>
</feature>
<organism evidence="2 3">
    <name type="scientific">Hymenobacter glacieicola</name>
    <dbReference type="NCBI Taxonomy" id="1562124"/>
    <lineage>
        <taxon>Bacteria</taxon>
        <taxon>Pseudomonadati</taxon>
        <taxon>Bacteroidota</taxon>
        <taxon>Cytophagia</taxon>
        <taxon>Cytophagales</taxon>
        <taxon>Hymenobacteraceae</taxon>
        <taxon>Hymenobacter</taxon>
    </lineage>
</organism>
<comment type="caution">
    <text evidence="2">The sequence shown here is derived from an EMBL/GenBank/DDBJ whole genome shotgun (WGS) entry which is preliminary data.</text>
</comment>
<keyword evidence="3" id="KW-1185">Reference proteome</keyword>
<dbReference type="SUPFAM" id="SSF49265">
    <property type="entry name" value="Fibronectin type III"/>
    <property type="match status" value="1"/>
</dbReference>
<protein>
    <recommendedName>
        <fullName evidence="1">Fibronectin type-III domain-containing protein</fullName>
    </recommendedName>
</protein>
<reference evidence="3" key="1">
    <citation type="journal article" date="2019" name="Int. J. Syst. Evol. Microbiol.">
        <title>The Global Catalogue of Microorganisms (GCM) 10K type strain sequencing project: providing services to taxonomists for standard genome sequencing and annotation.</title>
        <authorList>
            <consortium name="The Broad Institute Genomics Platform"/>
            <consortium name="The Broad Institute Genome Sequencing Center for Infectious Disease"/>
            <person name="Wu L."/>
            <person name="Ma J."/>
        </authorList>
    </citation>
    <scope>NUCLEOTIDE SEQUENCE [LARGE SCALE GENOMIC DNA]</scope>
    <source>
        <strain evidence="3">CGMCC 1.12990</strain>
    </source>
</reference>
<evidence type="ECO:0000313" key="3">
    <source>
        <dbReference type="Proteomes" id="UP000601361"/>
    </source>
</evidence>